<evidence type="ECO:0000313" key="1">
    <source>
        <dbReference type="EMBL" id="SNV50414.1"/>
    </source>
</evidence>
<dbReference type="Proteomes" id="UP000215355">
    <property type="component" value="Chromosome 1"/>
</dbReference>
<proteinExistence type="predicted"/>
<sequence>MKYYQLYNGLLLLLLLFLNPLISLAQPYLIQSKEGYSNVREDANAKSKVLDQLKNNTIVLIDQVEEQDLEKEQWIKILYYENLPFSIVEISDEKSLKTGFIHKSQLKAVNKLEKPSKDEFSMQYVSRDFSLNDKKIVYQDESATSIKSINGIFYYLGDCGIPKEEIYKAEAKINGKKQVIPSKLYLGIISATNNFEYYKVGKVYLAVQEIGDGACANHVVWVFEKDKLSQRFVGWEF</sequence>
<dbReference type="RefSeq" id="WP_093096322.1">
    <property type="nucleotide sequence ID" value="NZ_FNGK01000001.1"/>
</dbReference>
<organism evidence="1 2">
    <name type="scientific">Sphingobacterium mizutaii</name>
    <dbReference type="NCBI Taxonomy" id="1010"/>
    <lineage>
        <taxon>Bacteria</taxon>
        <taxon>Pseudomonadati</taxon>
        <taxon>Bacteroidota</taxon>
        <taxon>Sphingobacteriia</taxon>
        <taxon>Sphingobacteriales</taxon>
        <taxon>Sphingobacteriaceae</taxon>
        <taxon>Sphingobacterium</taxon>
    </lineage>
</organism>
<dbReference type="Gene3D" id="2.30.30.40">
    <property type="entry name" value="SH3 Domains"/>
    <property type="match status" value="1"/>
</dbReference>
<dbReference type="AlphaFoldDB" id="A0AAJ5C092"/>
<dbReference type="KEGG" id="smiz:4412673_02048"/>
<accession>A0AAJ5C092</accession>
<reference evidence="1 2" key="1">
    <citation type="submission" date="2017-06" db="EMBL/GenBank/DDBJ databases">
        <authorList>
            <consortium name="Pathogen Informatics"/>
        </authorList>
    </citation>
    <scope>NUCLEOTIDE SEQUENCE [LARGE SCALE GENOMIC DNA]</scope>
    <source>
        <strain evidence="1 2">NCTC12149</strain>
    </source>
</reference>
<gene>
    <name evidence="1" type="ORF">SAMEA4412673_02048</name>
</gene>
<dbReference type="EMBL" id="LT906468">
    <property type="protein sequence ID" value="SNV50414.1"/>
    <property type="molecule type" value="Genomic_DNA"/>
</dbReference>
<name>A0AAJ5C092_9SPHI</name>
<protein>
    <recommendedName>
        <fullName evidence="3">SH3 domain-containing protein</fullName>
    </recommendedName>
</protein>
<evidence type="ECO:0008006" key="3">
    <source>
        <dbReference type="Google" id="ProtNLM"/>
    </source>
</evidence>
<evidence type="ECO:0000313" key="2">
    <source>
        <dbReference type="Proteomes" id="UP000215355"/>
    </source>
</evidence>